<name>A0AAU7JQA5_9MICO</name>
<dbReference type="SUPFAM" id="SSF46767">
    <property type="entry name" value="Methylated DNA-protein cysteine methyltransferase, C-terminal domain"/>
    <property type="match status" value="1"/>
</dbReference>
<reference evidence="3" key="1">
    <citation type="submission" date="2024-05" db="EMBL/GenBank/DDBJ databases">
        <authorList>
            <person name="Kim S."/>
            <person name="Heo J."/>
            <person name="Choi H."/>
            <person name="Choi Y."/>
            <person name="Kwon S.-W."/>
            <person name="Kim Y."/>
        </authorList>
    </citation>
    <scope>NUCLEOTIDE SEQUENCE</scope>
    <source>
        <strain evidence="3">KACC 23699</strain>
    </source>
</reference>
<proteinExistence type="predicted"/>
<dbReference type="InterPro" id="IPR052520">
    <property type="entry name" value="ATL_DNA_repair"/>
</dbReference>
<dbReference type="CDD" id="cd06445">
    <property type="entry name" value="ATase"/>
    <property type="match status" value="1"/>
</dbReference>
<dbReference type="PANTHER" id="PTHR42942">
    <property type="entry name" value="6-O-METHYLGUANINE DNA METHYLTRANSFERASE"/>
    <property type="match status" value="1"/>
</dbReference>
<dbReference type="Gene3D" id="1.10.10.10">
    <property type="entry name" value="Winged helix-like DNA-binding domain superfamily/Winged helix DNA-binding domain"/>
    <property type="match status" value="1"/>
</dbReference>
<gene>
    <name evidence="3" type="ORF">ABEG17_12720</name>
</gene>
<organism evidence="3">
    <name type="scientific">Pedococcus sp. KACC 23699</name>
    <dbReference type="NCBI Taxonomy" id="3149228"/>
    <lineage>
        <taxon>Bacteria</taxon>
        <taxon>Bacillati</taxon>
        <taxon>Actinomycetota</taxon>
        <taxon>Actinomycetes</taxon>
        <taxon>Micrococcales</taxon>
        <taxon>Intrasporangiaceae</taxon>
        <taxon>Pedococcus</taxon>
    </lineage>
</organism>
<evidence type="ECO:0000259" key="2">
    <source>
        <dbReference type="Pfam" id="PF01035"/>
    </source>
</evidence>
<dbReference type="InterPro" id="IPR036217">
    <property type="entry name" value="MethylDNA_cys_MeTrfase_DNAb"/>
</dbReference>
<protein>
    <submittedName>
        <fullName evidence="3">MGMT family protein</fullName>
    </submittedName>
</protein>
<dbReference type="PANTHER" id="PTHR42942:SF1">
    <property type="entry name" value="ALKYLTRANSFERASE-LIKE PROTEIN 1"/>
    <property type="match status" value="1"/>
</dbReference>
<sequence length="115" mass="12516">MVTDATGFGQPSEFADDVLEVVDTIPEGMVMTYGDIAEVLGRGGARGVGSVMARYGSDVPWWRVLRSGGYFPQGLEEEALAHYRSEGTPLVRGQVDGRRVDLSVARWKDARRPSA</sequence>
<dbReference type="GO" id="GO:0003824">
    <property type="term" value="F:catalytic activity"/>
    <property type="evidence" value="ECO:0007669"/>
    <property type="project" value="InterPro"/>
</dbReference>
<dbReference type="AlphaFoldDB" id="A0AAU7JQA5"/>
<feature type="domain" description="Methylated-DNA-[protein]-cysteine S-methyltransferase DNA binding" evidence="2">
    <location>
        <begin position="13"/>
        <end position="70"/>
    </location>
</feature>
<dbReference type="InterPro" id="IPR036388">
    <property type="entry name" value="WH-like_DNA-bd_sf"/>
</dbReference>
<dbReference type="Pfam" id="PF01035">
    <property type="entry name" value="DNA_binding_1"/>
    <property type="match status" value="1"/>
</dbReference>
<evidence type="ECO:0000313" key="3">
    <source>
        <dbReference type="EMBL" id="XBO42438.1"/>
    </source>
</evidence>
<dbReference type="RefSeq" id="WP_406829859.1">
    <property type="nucleotide sequence ID" value="NZ_CP157483.1"/>
</dbReference>
<keyword evidence="1" id="KW-0227">DNA damage</keyword>
<evidence type="ECO:0000256" key="1">
    <source>
        <dbReference type="ARBA" id="ARBA00022763"/>
    </source>
</evidence>
<accession>A0AAU7JQA5</accession>
<dbReference type="EMBL" id="CP157483">
    <property type="protein sequence ID" value="XBO42438.1"/>
    <property type="molecule type" value="Genomic_DNA"/>
</dbReference>
<dbReference type="InterPro" id="IPR014048">
    <property type="entry name" value="MethylDNA_cys_MeTrfase_DNA-bd"/>
</dbReference>
<dbReference type="GO" id="GO:0006281">
    <property type="term" value="P:DNA repair"/>
    <property type="evidence" value="ECO:0007669"/>
    <property type="project" value="InterPro"/>
</dbReference>